<feature type="compositionally biased region" description="Low complexity" evidence="1">
    <location>
        <begin position="47"/>
        <end position="57"/>
    </location>
</feature>
<gene>
    <name evidence="2" type="ORF">BT96DRAFT_1008337</name>
</gene>
<feature type="compositionally biased region" description="Low complexity" evidence="1">
    <location>
        <begin position="80"/>
        <end position="92"/>
    </location>
</feature>
<accession>A0A6A4GFN7</accession>
<name>A0A6A4GFN7_9AGAR</name>
<feature type="region of interest" description="Disordered" evidence="1">
    <location>
        <begin position="147"/>
        <end position="175"/>
    </location>
</feature>
<organism evidence="2 3">
    <name type="scientific">Gymnopus androsaceus JB14</name>
    <dbReference type="NCBI Taxonomy" id="1447944"/>
    <lineage>
        <taxon>Eukaryota</taxon>
        <taxon>Fungi</taxon>
        <taxon>Dikarya</taxon>
        <taxon>Basidiomycota</taxon>
        <taxon>Agaricomycotina</taxon>
        <taxon>Agaricomycetes</taxon>
        <taxon>Agaricomycetidae</taxon>
        <taxon>Agaricales</taxon>
        <taxon>Marasmiineae</taxon>
        <taxon>Omphalotaceae</taxon>
        <taxon>Gymnopus</taxon>
    </lineage>
</organism>
<dbReference type="SUPFAM" id="SSF56219">
    <property type="entry name" value="DNase I-like"/>
    <property type="match status" value="1"/>
</dbReference>
<protein>
    <submittedName>
        <fullName evidence="2">Uncharacterized protein</fullName>
    </submittedName>
</protein>
<proteinExistence type="predicted"/>
<sequence length="629" mass="67067">MAPTPSTASSRSLSASQRKRTSKSNRALPTTPTRHLQTHSLPTPQTSSASKRSSSRNASKDVIDLSNNDFDADSDVRFLSTTPSRQTRSRSQGIASSSRNVSIMELSEDSDADIVAAEQAPKAYAPPVDIGKRLADVLKELDASKKKIEKASDAGTTPTLLTPSGSNTASATSIPLRIPPLPTLTLAPASSAPPAPAPIPADDEDFSYHPSAVVALLAPSSSLSKKGKSSVVAVNNVPLPNSWAGEGKKKVEGLLQSNSACLSTLEEQVGAIEANRSLSMDTADEPALAQLSLLRSQVLGHAEDMAAVRVTRCIGGQSTGVGGQHHSQAARRDAEDAHPDEGGYRCEGTEARSPGASFQYTIPPTPTAPTPQLPQPPALPSVVPIPTTSLATPCGSAAPPPPQSILPTALPAPTPAAAPVLPAVHLRPINFQGSRDWDGMARVFCGMFNMGASKKETSKKFVKGRQNKDDRNDFYLTWGFLKRAVVHHVSSGLNVTDRYITSSVSSLFSLSSLTVQFMEDIKNYDLALFQETHLRPEEHERILLPNGYNMFGKPAPEDRPWGGVVAFVRKGISAKLSPLSGTDLMVLEVEDMTIANAYVLPESSTSWREFTVAAAVVHEELDPRCRRVE</sequence>
<feature type="compositionally biased region" description="Low complexity" evidence="1">
    <location>
        <begin position="1"/>
        <end position="16"/>
    </location>
</feature>
<dbReference type="Proteomes" id="UP000799118">
    <property type="component" value="Unassembled WGS sequence"/>
</dbReference>
<reference evidence="2" key="1">
    <citation type="journal article" date="2019" name="Environ. Microbiol.">
        <title>Fungal ecological strategies reflected in gene transcription - a case study of two litter decomposers.</title>
        <authorList>
            <person name="Barbi F."/>
            <person name="Kohler A."/>
            <person name="Barry K."/>
            <person name="Baskaran P."/>
            <person name="Daum C."/>
            <person name="Fauchery L."/>
            <person name="Ihrmark K."/>
            <person name="Kuo A."/>
            <person name="LaButti K."/>
            <person name="Lipzen A."/>
            <person name="Morin E."/>
            <person name="Grigoriev I.V."/>
            <person name="Henrissat B."/>
            <person name="Lindahl B."/>
            <person name="Martin F."/>
        </authorList>
    </citation>
    <scope>NUCLEOTIDE SEQUENCE</scope>
    <source>
        <strain evidence="2">JB14</strain>
    </source>
</reference>
<dbReference type="Gene3D" id="3.60.10.10">
    <property type="entry name" value="Endonuclease/exonuclease/phosphatase"/>
    <property type="match status" value="1"/>
</dbReference>
<dbReference type="EMBL" id="ML770200">
    <property type="protein sequence ID" value="KAE9384183.1"/>
    <property type="molecule type" value="Genomic_DNA"/>
</dbReference>
<evidence type="ECO:0000256" key="1">
    <source>
        <dbReference type="SAM" id="MobiDB-lite"/>
    </source>
</evidence>
<feature type="compositionally biased region" description="Polar residues" evidence="1">
    <location>
        <begin position="24"/>
        <end position="46"/>
    </location>
</feature>
<keyword evidence="3" id="KW-1185">Reference proteome</keyword>
<feature type="region of interest" description="Disordered" evidence="1">
    <location>
        <begin position="185"/>
        <end position="204"/>
    </location>
</feature>
<feature type="compositionally biased region" description="Basic and acidic residues" evidence="1">
    <location>
        <begin position="330"/>
        <end position="350"/>
    </location>
</feature>
<evidence type="ECO:0000313" key="3">
    <source>
        <dbReference type="Proteomes" id="UP000799118"/>
    </source>
</evidence>
<dbReference type="AlphaFoldDB" id="A0A6A4GFN7"/>
<dbReference type="OrthoDB" id="3041680at2759"/>
<feature type="region of interest" description="Disordered" evidence="1">
    <location>
        <begin position="1"/>
        <end position="101"/>
    </location>
</feature>
<feature type="region of interest" description="Disordered" evidence="1">
    <location>
        <begin position="318"/>
        <end position="352"/>
    </location>
</feature>
<evidence type="ECO:0000313" key="2">
    <source>
        <dbReference type="EMBL" id="KAE9384183.1"/>
    </source>
</evidence>
<feature type="compositionally biased region" description="Polar residues" evidence="1">
    <location>
        <begin position="154"/>
        <end position="171"/>
    </location>
</feature>
<dbReference type="InterPro" id="IPR036691">
    <property type="entry name" value="Endo/exonu/phosph_ase_sf"/>
</dbReference>